<gene>
    <name evidence="2" type="ORF">CLO192961_LOCUS36534</name>
</gene>
<reference evidence="2 3" key="1">
    <citation type="submission" date="2019-06" db="EMBL/GenBank/DDBJ databases">
        <authorList>
            <person name="Broberg M."/>
        </authorList>
    </citation>
    <scope>NUCLEOTIDE SEQUENCE [LARGE SCALE GENOMIC DNA]</scope>
</reference>
<evidence type="ECO:0000256" key="1">
    <source>
        <dbReference type="SAM" id="MobiDB-lite"/>
    </source>
</evidence>
<feature type="compositionally biased region" description="Polar residues" evidence="1">
    <location>
        <begin position="192"/>
        <end position="212"/>
    </location>
</feature>
<sequence>MQRIRNFLYDCVSFIAFITAPPAIDGNTPEFKAEREIWRQTCTQETVLADFTKFLQRGNCEQYQLFRDAEWKALEKAFSDYSHSDNCWDQQSLELFFLSQIPQEEDFKILLRNCMPSLWTLMVYFAQWPFNTAFGPTTRLTFPALVRAIPFLCGRYHRIFLTWEGEDEAFNSETDQKALEHIFRALAATRPAEQQSRPAPTPQDTAKSSSQRDVLDLLSVSQPFLNENTQNLTRAQLTPIADRLLPPTPTELSELVIPAAGQRLIPILELAIPLTQHSSQFGKYPCYSYIRLRERLEAAQNELEKQEEVTFSVFQNHLDSDAWAESNFKATTLYDSIALLFNTFPNPQSLITGRSVNWFTGSEESLSPYVVRK</sequence>
<comment type="caution">
    <text evidence="2">The sequence shown here is derived from an EMBL/GenBank/DDBJ whole genome shotgun (WGS) entry which is preliminary data.</text>
</comment>
<dbReference type="Proteomes" id="UP000766486">
    <property type="component" value="Unassembled WGS sequence"/>
</dbReference>
<organism evidence="2 3">
    <name type="scientific">Bionectria ochroleuca</name>
    <name type="common">Gliocladium roseum</name>
    <dbReference type="NCBI Taxonomy" id="29856"/>
    <lineage>
        <taxon>Eukaryota</taxon>
        <taxon>Fungi</taxon>
        <taxon>Dikarya</taxon>
        <taxon>Ascomycota</taxon>
        <taxon>Pezizomycotina</taxon>
        <taxon>Sordariomycetes</taxon>
        <taxon>Hypocreomycetidae</taxon>
        <taxon>Hypocreales</taxon>
        <taxon>Bionectriaceae</taxon>
        <taxon>Clonostachys</taxon>
    </lineage>
</organism>
<keyword evidence="3" id="KW-1185">Reference proteome</keyword>
<proteinExistence type="predicted"/>
<evidence type="ECO:0000313" key="3">
    <source>
        <dbReference type="Proteomes" id="UP000766486"/>
    </source>
</evidence>
<accession>A0ABY6TQN5</accession>
<protein>
    <submittedName>
        <fullName evidence="2">Uncharacterized protein</fullName>
    </submittedName>
</protein>
<evidence type="ECO:0000313" key="2">
    <source>
        <dbReference type="EMBL" id="VUC20915.1"/>
    </source>
</evidence>
<feature type="region of interest" description="Disordered" evidence="1">
    <location>
        <begin position="190"/>
        <end position="212"/>
    </location>
</feature>
<dbReference type="EMBL" id="CABFNS010000307">
    <property type="protein sequence ID" value="VUC20915.1"/>
    <property type="molecule type" value="Genomic_DNA"/>
</dbReference>
<name>A0ABY6TQN5_BIOOC</name>